<proteinExistence type="predicted"/>
<comment type="caution">
    <text evidence="1">The sequence shown here is derived from an EMBL/GenBank/DDBJ whole genome shotgun (WGS) entry which is preliminary data.</text>
</comment>
<keyword evidence="2" id="KW-1185">Reference proteome</keyword>
<protein>
    <submittedName>
        <fullName evidence="1">Transposase (ISH6)</fullName>
    </submittedName>
</protein>
<evidence type="ECO:0000313" key="1">
    <source>
        <dbReference type="EMBL" id="EMA16157.1"/>
    </source>
</evidence>
<accession>M0K3Z5</accession>
<reference evidence="1 2" key="1">
    <citation type="journal article" date="2014" name="PLoS Genet.">
        <title>Phylogenetically driven sequencing of extremely halophilic archaea reveals strategies for static and dynamic osmo-response.</title>
        <authorList>
            <person name="Becker E.A."/>
            <person name="Seitzer P.M."/>
            <person name="Tritt A."/>
            <person name="Larsen D."/>
            <person name="Krusor M."/>
            <person name="Yao A.I."/>
            <person name="Wu D."/>
            <person name="Madern D."/>
            <person name="Eisen J.A."/>
            <person name="Darling A.E."/>
            <person name="Facciotti M.T."/>
        </authorList>
    </citation>
    <scope>NUCLEOTIDE SEQUENCE [LARGE SCALE GENOMIC DNA]</scope>
    <source>
        <strain evidence="1 2">JCM 13557</strain>
    </source>
</reference>
<sequence length="67" mass="7301">MITVRTTLSKPRLVKMSARNYAPLLNLPVNVNWDETAATLNNIDAATDDVTVVNNFDNGIVTANELA</sequence>
<name>M0K3Z5_9EURY</name>
<gene>
    <name evidence="1" type="ORF">C442_18369</name>
</gene>
<dbReference type="EMBL" id="AOLW01000048">
    <property type="protein sequence ID" value="EMA16157.1"/>
    <property type="molecule type" value="Genomic_DNA"/>
</dbReference>
<dbReference type="Proteomes" id="UP000011623">
    <property type="component" value="Unassembled WGS sequence"/>
</dbReference>
<dbReference type="AlphaFoldDB" id="M0K3Z5"/>
<organism evidence="1 2">
    <name type="scientific">Haloarcula amylolytica JCM 13557</name>
    <dbReference type="NCBI Taxonomy" id="1227452"/>
    <lineage>
        <taxon>Archaea</taxon>
        <taxon>Methanobacteriati</taxon>
        <taxon>Methanobacteriota</taxon>
        <taxon>Stenosarchaea group</taxon>
        <taxon>Halobacteria</taxon>
        <taxon>Halobacteriales</taxon>
        <taxon>Haloarculaceae</taxon>
        <taxon>Haloarcula</taxon>
    </lineage>
</organism>
<evidence type="ECO:0000313" key="2">
    <source>
        <dbReference type="Proteomes" id="UP000011623"/>
    </source>
</evidence>